<accession>A0A5K1J6E6</accession>
<evidence type="ECO:0000256" key="1">
    <source>
        <dbReference type="SAM" id="Coils"/>
    </source>
</evidence>
<dbReference type="RefSeq" id="WP_156063726.1">
    <property type="nucleotide sequence ID" value="NZ_CABWIH010000040.1"/>
</dbReference>
<evidence type="ECO:0000256" key="2">
    <source>
        <dbReference type="SAM" id="MobiDB-lite"/>
    </source>
</evidence>
<dbReference type="AlphaFoldDB" id="A0A5K1J6E6"/>
<gene>
    <name evidence="4" type="ORF">LMKDKBCB_02022</name>
</gene>
<proteinExistence type="predicted"/>
<feature type="region of interest" description="Disordered" evidence="2">
    <location>
        <begin position="184"/>
        <end position="204"/>
    </location>
</feature>
<keyword evidence="3" id="KW-1133">Transmembrane helix</keyword>
<keyword evidence="1" id="KW-0175">Coiled coil</keyword>
<protein>
    <recommendedName>
        <fullName evidence="6">ATPase involved in DNA repair</fullName>
    </recommendedName>
</protein>
<dbReference type="EMBL" id="CABWIH010000040">
    <property type="protein sequence ID" value="VWL98961.1"/>
    <property type="molecule type" value="Genomic_DNA"/>
</dbReference>
<evidence type="ECO:0008006" key="6">
    <source>
        <dbReference type="Google" id="ProtNLM"/>
    </source>
</evidence>
<dbReference type="Proteomes" id="UP000330807">
    <property type="component" value="Unassembled WGS sequence"/>
</dbReference>
<feature type="region of interest" description="Disordered" evidence="2">
    <location>
        <begin position="459"/>
        <end position="492"/>
    </location>
</feature>
<feature type="region of interest" description="Disordered" evidence="2">
    <location>
        <begin position="1"/>
        <end position="85"/>
    </location>
</feature>
<keyword evidence="3" id="KW-0472">Membrane</keyword>
<feature type="compositionally biased region" description="Basic and acidic residues" evidence="2">
    <location>
        <begin position="479"/>
        <end position="492"/>
    </location>
</feature>
<feature type="compositionally biased region" description="Low complexity" evidence="2">
    <location>
        <begin position="25"/>
        <end position="56"/>
    </location>
</feature>
<organism evidence="4 5">
    <name type="scientific">Collinsella aerofaciens</name>
    <dbReference type="NCBI Taxonomy" id="74426"/>
    <lineage>
        <taxon>Bacteria</taxon>
        <taxon>Bacillati</taxon>
        <taxon>Actinomycetota</taxon>
        <taxon>Coriobacteriia</taxon>
        <taxon>Coriobacteriales</taxon>
        <taxon>Coriobacteriaceae</taxon>
        <taxon>Collinsella</taxon>
    </lineage>
</organism>
<evidence type="ECO:0000313" key="4">
    <source>
        <dbReference type="EMBL" id="VWL98961.1"/>
    </source>
</evidence>
<feature type="compositionally biased region" description="Low complexity" evidence="2">
    <location>
        <begin position="186"/>
        <end position="201"/>
    </location>
</feature>
<feature type="coiled-coil region" evidence="1">
    <location>
        <begin position="229"/>
        <end position="263"/>
    </location>
</feature>
<feature type="compositionally biased region" description="Basic and acidic residues" evidence="2">
    <location>
        <begin position="536"/>
        <end position="550"/>
    </location>
</feature>
<reference evidence="4 5" key="1">
    <citation type="submission" date="2019-10" db="EMBL/GenBank/DDBJ databases">
        <authorList>
            <person name="Wolf R A."/>
        </authorList>
    </citation>
    <scope>NUCLEOTIDE SEQUENCE [LARGE SCALE GENOMIC DNA]</scope>
    <source>
        <strain evidence="4">Collinsella_aerofaciens_AK_138A</strain>
    </source>
</reference>
<evidence type="ECO:0000256" key="3">
    <source>
        <dbReference type="SAM" id="Phobius"/>
    </source>
</evidence>
<sequence>MTDELDPQTQQHIDDSAGTIDDCDTSTSSDGGIDAAIEEPSAAANEAADANVAAEQDNIDQQEQPNPSDTEPKAENAPQAVGPIEVSSEEELDAVMDSMMDAVKAMKDAVADADVDAEEEEAAEAASTFVPGETPVADQGSTMPSFLQLEHPTIGADAVDPHAAGFSVIEGGTGNIAAPQVADTNAAEAAHPTTSHAPATSRDLGSAVSNTANAVGTFIAQGASAMREMNAAKKALADARAHLSELEQRIADQAEELETRRDIAGRYDQIIADQRQAIATAQKTAAAADINRDAHAAKATELKGQLEQMKAEDDATELRLKAALDAVEAREASSRETGNRLVRRLEDSKRIRDKVKAERDAGVAAARQTVDATRAQLETLRHEYAELQRNPSANPANYTVRTSELSMQISDTADALRKAEEDVPRITADLEHSLAAAEQAVEQAQAPIADAKRAHQAVTAEADAARDELQSAKTAAATRQRELREKIATQDKARREQEQAIANARADAAHAQSIIEQATEVHDHPEITESLAGSLARDKAEHTETEREVAQLEATEDDVRKRTRESRVKFTGAIACIIAAILAIIAIWLFMSK</sequence>
<evidence type="ECO:0000313" key="5">
    <source>
        <dbReference type="Proteomes" id="UP000330807"/>
    </source>
</evidence>
<name>A0A5K1J6E6_9ACTN</name>
<feature type="region of interest" description="Disordered" evidence="2">
    <location>
        <begin position="533"/>
        <end position="561"/>
    </location>
</feature>
<feature type="coiled-coil region" evidence="1">
    <location>
        <begin position="363"/>
        <end position="390"/>
    </location>
</feature>
<keyword evidence="3" id="KW-0812">Transmembrane</keyword>
<feature type="transmembrane region" description="Helical" evidence="3">
    <location>
        <begin position="570"/>
        <end position="591"/>
    </location>
</feature>
<feature type="compositionally biased region" description="Polar residues" evidence="2">
    <location>
        <begin position="59"/>
        <end position="69"/>
    </location>
</feature>